<evidence type="ECO:0000313" key="12">
    <source>
        <dbReference type="EMBL" id="RLU23727.1"/>
    </source>
</evidence>
<dbReference type="OrthoDB" id="8185860at2759"/>
<dbReference type="EMBL" id="KK107046">
    <property type="protein sequence ID" value="EZA61770.1"/>
    <property type="molecule type" value="Genomic_DNA"/>
</dbReference>
<feature type="transmembrane region" description="Helical" evidence="10">
    <location>
        <begin position="169"/>
        <end position="189"/>
    </location>
</feature>
<feature type="transmembrane region" description="Helical" evidence="10">
    <location>
        <begin position="125"/>
        <end position="148"/>
    </location>
</feature>
<keyword evidence="4 10" id="KW-0812">Transmembrane</keyword>
<evidence type="ECO:0000256" key="8">
    <source>
        <dbReference type="ARBA" id="ARBA00023170"/>
    </source>
</evidence>
<evidence type="ECO:0000256" key="2">
    <source>
        <dbReference type="ARBA" id="ARBA00022475"/>
    </source>
</evidence>
<comment type="subcellular location">
    <subcellularLocation>
        <location evidence="1 10">Cell membrane</location>
        <topology evidence="1 10">Multi-pass membrane protein</topology>
    </subcellularLocation>
</comment>
<feature type="transmembrane region" description="Helical" evidence="10">
    <location>
        <begin position="36"/>
        <end position="57"/>
    </location>
</feature>
<evidence type="ECO:0000256" key="10">
    <source>
        <dbReference type="RuleBase" id="RU351113"/>
    </source>
</evidence>
<keyword evidence="9 10" id="KW-0807">Transducer</keyword>
<dbReference type="GO" id="GO:0005549">
    <property type="term" value="F:odorant binding"/>
    <property type="evidence" value="ECO:0007669"/>
    <property type="project" value="InterPro"/>
</dbReference>
<evidence type="ECO:0000256" key="7">
    <source>
        <dbReference type="ARBA" id="ARBA00023136"/>
    </source>
</evidence>
<dbReference type="PANTHER" id="PTHR21137">
    <property type="entry name" value="ODORANT RECEPTOR"/>
    <property type="match status" value="1"/>
</dbReference>
<keyword evidence="8 10" id="KW-0675">Receptor</keyword>
<gene>
    <name evidence="12" type="ORF">DMN91_003933</name>
    <name evidence="11" type="ORF">X777_09391</name>
</gene>
<protein>
    <recommendedName>
        <fullName evidence="10">Odorant receptor</fullName>
    </recommendedName>
</protein>
<dbReference type="OMA" id="QYRYIAM"/>
<sequence length="395" mass="45924">MDFQNVNPLNIRLNKLSGNLLPMTDRDSSFTLLWKLYGVFVTVTELLLTVVLIPGCIYVSRKKLMQDGLICLATTGEMAFMIVRIHKCRDLVRQLIRRLNGIMYVADKNMRNIVTKTLKPTQVPLMFYTAAGMMSTITWCCLPFVLIFEKSVFWNEDYKMPAFFPKQPFSLKIFILNNLFIMLGCIYMILKKIAADVYMIHLVLLMTAQYQYIAMRLTMIFHEQNEHGDTKKKRLSEINQKQEREMMALCRHHNAVIHIMFLLKKLLASNFSLIYMINILRFCFIGVMLSGIPSTTFWEAAAIFLYASGSVVQLYVMCSCVQKLLDASMEITDKAFHEGWYFCKPSIKWKFMLIIMANNLECKIAKIENFNLSLPSFMKILNQSYSIALVFLRFK</sequence>
<comment type="similarity">
    <text evidence="10">Belongs to the insect chemoreceptor superfamily. Heteromeric odorant receptor channel (TC 1.A.69) family.</text>
</comment>
<evidence type="ECO:0000256" key="9">
    <source>
        <dbReference type="ARBA" id="ARBA00023224"/>
    </source>
</evidence>
<keyword evidence="3 10" id="KW-0716">Sensory transduction</keyword>
<accession>A0A026X0E5</accession>
<dbReference type="GO" id="GO:0007165">
    <property type="term" value="P:signal transduction"/>
    <property type="evidence" value="ECO:0007669"/>
    <property type="project" value="UniProtKB-KW"/>
</dbReference>
<reference evidence="12" key="2">
    <citation type="journal article" date="2018" name="Genome Res.">
        <title>The genomic architecture and molecular evolution of ant odorant receptors.</title>
        <authorList>
            <person name="McKenzie S.K."/>
            <person name="Kronauer D.J.C."/>
        </authorList>
    </citation>
    <scope>NUCLEOTIDE SEQUENCE [LARGE SCALE GENOMIC DNA]</scope>
    <source>
        <strain evidence="12">Clonal line C1</strain>
    </source>
</reference>
<feature type="transmembrane region" description="Helical" evidence="10">
    <location>
        <begin position="298"/>
        <end position="318"/>
    </location>
</feature>
<reference evidence="11 13" key="1">
    <citation type="journal article" date="2014" name="Curr. Biol.">
        <title>The genome of the clonal raider ant Cerapachys biroi.</title>
        <authorList>
            <person name="Oxley P.R."/>
            <person name="Ji L."/>
            <person name="Fetter-Pruneda I."/>
            <person name="McKenzie S.K."/>
            <person name="Li C."/>
            <person name="Hu H."/>
            <person name="Zhang G."/>
            <person name="Kronauer D.J."/>
        </authorList>
    </citation>
    <scope>NUCLEOTIDE SEQUENCE [LARGE SCALE GENOMIC DNA]</scope>
</reference>
<keyword evidence="7 10" id="KW-0472">Membrane</keyword>
<keyword evidence="5 10" id="KW-0552">Olfaction</keyword>
<dbReference type="Proteomes" id="UP000279307">
    <property type="component" value="Chromosome 4"/>
</dbReference>
<dbReference type="Pfam" id="PF02949">
    <property type="entry name" value="7tm_6"/>
    <property type="match status" value="1"/>
</dbReference>
<evidence type="ECO:0000256" key="4">
    <source>
        <dbReference type="ARBA" id="ARBA00022692"/>
    </source>
</evidence>
<evidence type="ECO:0000313" key="13">
    <source>
        <dbReference type="Proteomes" id="UP000053097"/>
    </source>
</evidence>
<feature type="transmembrane region" description="Helical" evidence="10">
    <location>
        <begin position="273"/>
        <end position="292"/>
    </location>
</feature>
<evidence type="ECO:0000256" key="5">
    <source>
        <dbReference type="ARBA" id="ARBA00022725"/>
    </source>
</evidence>
<keyword evidence="13" id="KW-1185">Reference proteome</keyword>
<keyword evidence="2" id="KW-1003">Cell membrane</keyword>
<evidence type="ECO:0000256" key="1">
    <source>
        <dbReference type="ARBA" id="ARBA00004651"/>
    </source>
</evidence>
<reference evidence="12" key="3">
    <citation type="submission" date="2018-07" db="EMBL/GenBank/DDBJ databases">
        <authorList>
            <person name="Mckenzie S.K."/>
            <person name="Kronauer D.J.C."/>
        </authorList>
    </citation>
    <scope>NUCLEOTIDE SEQUENCE</scope>
    <source>
        <strain evidence="12">Clonal line C1</strain>
    </source>
</reference>
<comment type="caution">
    <text evidence="10">Lacks conserved residue(s) required for the propagation of feature annotation.</text>
</comment>
<organism evidence="11 13">
    <name type="scientific">Ooceraea biroi</name>
    <name type="common">Clonal raider ant</name>
    <name type="synonym">Cerapachys biroi</name>
    <dbReference type="NCBI Taxonomy" id="2015173"/>
    <lineage>
        <taxon>Eukaryota</taxon>
        <taxon>Metazoa</taxon>
        <taxon>Ecdysozoa</taxon>
        <taxon>Arthropoda</taxon>
        <taxon>Hexapoda</taxon>
        <taxon>Insecta</taxon>
        <taxon>Pterygota</taxon>
        <taxon>Neoptera</taxon>
        <taxon>Endopterygota</taxon>
        <taxon>Hymenoptera</taxon>
        <taxon>Apocrita</taxon>
        <taxon>Aculeata</taxon>
        <taxon>Formicoidea</taxon>
        <taxon>Formicidae</taxon>
        <taxon>Dorylinae</taxon>
        <taxon>Ooceraea</taxon>
    </lineage>
</organism>
<evidence type="ECO:0000313" key="11">
    <source>
        <dbReference type="EMBL" id="EZA61770.1"/>
    </source>
</evidence>
<dbReference type="GO" id="GO:0004984">
    <property type="term" value="F:olfactory receptor activity"/>
    <property type="evidence" value="ECO:0007669"/>
    <property type="project" value="InterPro"/>
</dbReference>
<name>A0A026X0E5_OOCBI</name>
<evidence type="ECO:0000256" key="6">
    <source>
        <dbReference type="ARBA" id="ARBA00022989"/>
    </source>
</evidence>
<dbReference type="PANTHER" id="PTHR21137:SF35">
    <property type="entry name" value="ODORANT RECEPTOR 19A-RELATED"/>
    <property type="match status" value="1"/>
</dbReference>
<keyword evidence="6 10" id="KW-1133">Transmembrane helix</keyword>
<dbReference type="Proteomes" id="UP000053097">
    <property type="component" value="Unassembled WGS sequence"/>
</dbReference>
<dbReference type="GO" id="GO:0005886">
    <property type="term" value="C:plasma membrane"/>
    <property type="evidence" value="ECO:0007669"/>
    <property type="project" value="UniProtKB-SubCell"/>
</dbReference>
<dbReference type="AlphaFoldDB" id="A0A026X0E5"/>
<proteinExistence type="inferred from homology"/>
<dbReference type="InterPro" id="IPR004117">
    <property type="entry name" value="7tm6_olfct_rcpt"/>
</dbReference>
<evidence type="ECO:0000256" key="3">
    <source>
        <dbReference type="ARBA" id="ARBA00022606"/>
    </source>
</evidence>
<dbReference type="EMBL" id="QOIP01000004">
    <property type="protein sequence ID" value="RLU23727.1"/>
    <property type="molecule type" value="Genomic_DNA"/>
</dbReference>